<dbReference type="Proteomes" id="UP000198820">
    <property type="component" value="Unassembled WGS sequence"/>
</dbReference>
<dbReference type="Gene3D" id="3.40.50.720">
    <property type="entry name" value="NAD(P)-binding Rossmann-like Domain"/>
    <property type="match status" value="1"/>
</dbReference>
<proteinExistence type="predicted"/>
<evidence type="ECO:0000256" key="1">
    <source>
        <dbReference type="ARBA" id="ARBA00023002"/>
    </source>
</evidence>
<dbReference type="AlphaFoldDB" id="A0A1H4DUZ5"/>
<evidence type="ECO:0000259" key="2">
    <source>
        <dbReference type="Pfam" id="PF03807"/>
    </source>
</evidence>
<dbReference type="PANTHER" id="PTHR14239:SF0">
    <property type="entry name" value="F420-DEPENDENT NADP REDUCTASE"/>
    <property type="match status" value="1"/>
</dbReference>
<dbReference type="SUPFAM" id="SSF51735">
    <property type="entry name" value="NAD(P)-binding Rossmann-fold domains"/>
    <property type="match status" value="1"/>
</dbReference>
<keyword evidence="4" id="KW-1185">Reference proteome</keyword>
<sequence length="234" mass="25903">MKKIGIVGTGNMGRVIGLALANKGYEVFFGARDLSKAKFASEFDNQTKSGTNQQAAAFGDIIYYSPRDIHPKKVLDNLSVLDGKIVIESGNWDISDQLDAEEIKISKTEILQQQLPNSKVVKAFNTILQEVFEYSIKDLKSYNIACFIASDFLDAKSEVSDLSSDLGFTTIDCGTVKQAVLLEQMGSLIRILVRVNKNPWLSFSLTDLPEIKDLHFGGRTASALHGKTEYLENR</sequence>
<dbReference type="RefSeq" id="WP_093245928.1">
    <property type="nucleotide sequence ID" value="NZ_FNQF01000016.1"/>
</dbReference>
<name>A0A1H4DUZ5_9FLAO</name>
<keyword evidence="1" id="KW-0560">Oxidoreductase</keyword>
<feature type="domain" description="Pyrroline-5-carboxylate reductase catalytic N-terminal" evidence="2">
    <location>
        <begin position="3"/>
        <end position="88"/>
    </location>
</feature>
<accession>A0A1H4DUZ5</accession>
<reference evidence="3 4" key="1">
    <citation type="submission" date="2016-10" db="EMBL/GenBank/DDBJ databases">
        <authorList>
            <person name="de Groot N.N."/>
        </authorList>
    </citation>
    <scope>NUCLEOTIDE SEQUENCE [LARGE SCALE GENOMIC DNA]</scope>
    <source>
        <strain evidence="3 4">DSM 23581</strain>
    </source>
</reference>
<dbReference type="InterPro" id="IPR051267">
    <property type="entry name" value="STEAP_metalloreductase"/>
</dbReference>
<evidence type="ECO:0000313" key="3">
    <source>
        <dbReference type="EMBL" id="SEA76625.1"/>
    </source>
</evidence>
<dbReference type="GO" id="GO:0052851">
    <property type="term" value="F:ferric-chelate reductase (NADPH) activity"/>
    <property type="evidence" value="ECO:0007669"/>
    <property type="project" value="TreeGrafter"/>
</dbReference>
<dbReference type="GO" id="GO:0008823">
    <property type="term" value="F:cupric reductase (NADH) activity"/>
    <property type="evidence" value="ECO:0007669"/>
    <property type="project" value="TreeGrafter"/>
</dbReference>
<protein>
    <recommendedName>
        <fullName evidence="2">Pyrroline-5-carboxylate reductase catalytic N-terminal domain-containing protein</fullName>
    </recommendedName>
</protein>
<dbReference type="PANTHER" id="PTHR14239">
    <property type="entry name" value="DUDULIN-RELATED"/>
    <property type="match status" value="1"/>
</dbReference>
<dbReference type="GO" id="GO:0005886">
    <property type="term" value="C:plasma membrane"/>
    <property type="evidence" value="ECO:0007669"/>
    <property type="project" value="TreeGrafter"/>
</dbReference>
<gene>
    <name evidence="3" type="ORF">SAMN05421540_1166</name>
</gene>
<dbReference type="InterPro" id="IPR036291">
    <property type="entry name" value="NAD(P)-bd_dom_sf"/>
</dbReference>
<dbReference type="InterPro" id="IPR028939">
    <property type="entry name" value="P5C_Rdtase_cat_N"/>
</dbReference>
<dbReference type="GO" id="GO:0015677">
    <property type="term" value="P:copper ion import"/>
    <property type="evidence" value="ECO:0007669"/>
    <property type="project" value="TreeGrafter"/>
</dbReference>
<dbReference type="Pfam" id="PF03807">
    <property type="entry name" value="F420_oxidored"/>
    <property type="match status" value="1"/>
</dbReference>
<organism evidence="3 4">
    <name type="scientific">Psychroflexus halocasei</name>
    <dbReference type="NCBI Taxonomy" id="908615"/>
    <lineage>
        <taxon>Bacteria</taxon>
        <taxon>Pseudomonadati</taxon>
        <taxon>Bacteroidota</taxon>
        <taxon>Flavobacteriia</taxon>
        <taxon>Flavobacteriales</taxon>
        <taxon>Flavobacteriaceae</taxon>
        <taxon>Psychroflexus</taxon>
    </lineage>
</organism>
<dbReference type="EMBL" id="FNQF01000016">
    <property type="protein sequence ID" value="SEA76625.1"/>
    <property type="molecule type" value="Genomic_DNA"/>
</dbReference>
<evidence type="ECO:0000313" key="4">
    <source>
        <dbReference type="Proteomes" id="UP000198820"/>
    </source>
</evidence>